<organism evidence="2 3">
    <name type="scientific">Rhizoctonia solani</name>
    <dbReference type="NCBI Taxonomy" id="456999"/>
    <lineage>
        <taxon>Eukaryota</taxon>
        <taxon>Fungi</taxon>
        <taxon>Dikarya</taxon>
        <taxon>Basidiomycota</taxon>
        <taxon>Agaricomycotina</taxon>
        <taxon>Agaricomycetes</taxon>
        <taxon>Cantharellales</taxon>
        <taxon>Ceratobasidiaceae</taxon>
        <taxon>Rhizoctonia</taxon>
    </lineage>
</organism>
<feature type="compositionally biased region" description="Polar residues" evidence="1">
    <location>
        <begin position="117"/>
        <end position="131"/>
    </location>
</feature>
<dbReference type="Proteomes" id="UP000663831">
    <property type="component" value="Unassembled WGS sequence"/>
</dbReference>
<feature type="region of interest" description="Disordered" evidence="1">
    <location>
        <begin position="10"/>
        <end position="36"/>
    </location>
</feature>
<feature type="compositionally biased region" description="Polar residues" evidence="1">
    <location>
        <begin position="23"/>
        <end position="36"/>
    </location>
</feature>
<dbReference type="OrthoDB" id="3268855at2759"/>
<accession>A0A8H3D2A3</accession>
<gene>
    <name evidence="2" type="ORF">RDB_LOCUS126809</name>
</gene>
<feature type="compositionally biased region" description="Polar residues" evidence="1">
    <location>
        <begin position="450"/>
        <end position="465"/>
    </location>
</feature>
<proteinExistence type="predicted"/>
<feature type="region of interest" description="Disordered" evidence="1">
    <location>
        <begin position="439"/>
        <end position="508"/>
    </location>
</feature>
<comment type="caution">
    <text evidence="2">The sequence shown here is derived from an EMBL/GenBank/DDBJ whole genome shotgun (WGS) entry which is preliminary data.</text>
</comment>
<dbReference type="AlphaFoldDB" id="A0A8H3D2A3"/>
<dbReference type="EMBL" id="CAJMWV010005040">
    <property type="protein sequence ID" value="CAE6507254.1"/>
    <property type="molecule type" value="Genomic_DNA"/>
</dbReference>
<sequence length="508" mass="56742">MTLWTFDFRSNDSDIEDDETDFQPPTISRPQQPTRQTKIDNELEELFGTMEESVEYKPDPWSIAKINAHSRNTAPVIKSKPNATWKPTSNSSLQSTGLVRFWKHPKSIVKDGRVLSSDMSPNAGTHQSPNAGKSLRDSISDALRRGGPVATTQDQDTPARARIHEVRRSADQLEPQLTDTTPSPNTHQPLGTSIRPPRAPQPMSQVFALEKFSAYTPDGYHRMPVFDKSPREAEDIQRQYSYELSSDNTYPFEKLATPAPGFGDQHSLNDSLCLSPCPVDDQRFFGDGSMHMPIDLRAGLQWDNHLECAPNRFRAASPECGQRRIFQSQAHLAPPYSDSPITKKLESSPTVQLIAKFAAPKPDKPMAASKRPEHSDPGAHCAESPVFAWSPPSPTPQHIQASRQIHITHTPKRASHATQNLLHTPPRKKATHQFDLDAKPFWSTLPTPPNSTLKPPTDGMKSSQFLLPGAFLTRESSGRTLYKPPPRKRTRSRGDEEPGTRWKVTRVG</sequence>
<feature type="region of interest" description="Disordered" evidence="1">
    <location>
        <begin position="360"/>
        <end position="401"/>
    </location>
</feature>
<protein>
    <submittedName>
        <fullName evidence="2">Uncharacterized protein</fullName>
    </submittedName>
</protein>
<evidence type="ECO:0000256" key="1">
    <source>
        <dbReference type="SAM" id="MobiDB-lite"/>
    </source>
</evidence>
<reference evidence="2" key="1">
    <citation type="submission" date="2021-01" db="EMBL/GenBank/DDBJ databases">
        <authorList>
            <person name="Kaushik A."/>
        </authorList>
    </citation>
    <scope>NUCLEOTIDE SEQUENCE</scope>
    <source>
        <strain evidence="2">AG3-1AP</strain>
    </source>
</reference>
<evidence type="ECO:0000313" key="2">
    <source>
        <dbReference type="EMBL" id="CAE6507254.1"/>
    </source>
</evidence>
<feature type="region of interest" description="Disordered" evidence="1">
    <location>
        <begin position="114"/>
        <end position="135"/>
    </location>
</feature>
<name>A0A8H3D2A3_9AGAM</name>
<feature type="region of interest" description="Disordered" evidence="1">
    <location>
        <begin position="167"/>
        <end position="199"/>
    </location>
</feature>
<evidence type="ECO:0000313" key="3">
    <source>
        <dbReference type="Proteomes" id="UP000663831"/>
    </source>
</evidence>
<feature type="compositionally biased region" description="Polar residues" evidence="1">
    <location>
        <begin position="175"/>
        <end position="191"/>
    </location>
</feature>